<sequence>MNGEDIAAVRPYVAAHERLVELRRQGYRRALLVCAHHDMAVIK</sequence>
<name>D7BTG5_STRBB</name>
<protein>
    <submittedName>
        <fullName evidence="1">Uncharacterized protein</fullName>
    </submittedName>
</protein>
<dbReference type="STRING" id="749414.SBI_04283"/>
<dbReference type="AlphaFoldDB" id="D7BTG5"/>
<dbReference type="Proteomes" id="UP000000377">
    <property type="component" value="Chromosome"/>
</dbReference>
<organism evidence="1 2">
    <name type="scientific">Streptomyces bingchenggensis (strain BCW-1)</name>
    <dbReference type="NCBI Taxonomy" id="749414"/>
    <lineage>
        <taxon>Bacteria</taxon>
        <taxon>Bacillati</taxon>
        <taxon>Actinomycetota</taxon>
        <taxon>Actinomycetes</taxon>
        <taxon>Kitasatosporales</taxon>
        <taxon>Streptomycetaceae</taxon>
        <taxon>Streptomyces</taxon>
    </lineage>
</organism>
<reference evidence="1 2" key="1">
    <citation type="journal article" date="2010" name="J. Bacteriol.">
        <title>Genome sequence of the milbemycin-producing bacterium Streptomyces bingchenggensis.</title>
        <authorList>
            <person name="Wang X.J."/>
            <person name="Yan Y.J."/>
            <person name="Zhang B."/>
            <person name="An J."/>
            <person name="Wang J.J."/>
            <person name="Tian J."/>
            <person name="Jiang L."/>
            <person name="Chen Y.H."/>
            <person name="Huang S.X."/>
            <person name="Yin M."/>
            <person name="Zhang J."/>
            <person name="Gao A.L."/>
            <person name="Liu C.X."/>
            <person name="Zhu Z.X."/>
            <person name="Xiang W.S."/>
        </authorList>
    </citation>
    <scope>NUCLEOTIDE SEQUENCE [LARGE SCALE GENOMIC DNA]</scope>
    <source>
        <strain evidence="1 2">BCW-1</strain>
    </source>
</reference>
<gene>
    <name evidence="1" type="ordered locus">SBI_04283</name>
</gene>
<dbReference type="HOGENOM" id="CLU_3239994_0_0_11"/>
<dbReference type="KEGG" id="sbh:SBI_04283"/>
<evidence type="ECO:0000313" key="2">
    <source>
        <dbReference type="Proteomes" id="UP000000377"/>
    </source>
</evidence>
<dbReference type="EMBL" id="CP002047">
    <property type="protein sequence ID" value="ADI07404.1"/>
    <property type="molecule type" value="Genomic_DNA"/>
</dbReference>
<keyword evidence="2" id="KW-1185">Reference proteome</keyword>
<evidence type="ECO:0000313" key="1">
    <source>
        <dbReference type="EMBL" id="ADI07404.1"/>
    </source>
</evidence>
<accession>D7BTG5</accession>
<proteinExistence type="predicted"/>